<dbReference type="Proteomes" id="UP000625283">
    <property type="component" value="Unassembled WGS sequence"/>
</dbReference>
<protein>
    <submittedName>
        <fullName evidence="1">Uncharacterized protein</fullName>
    </submittedName>
</protein>
<keyword evidence="2" id="KW-1185">Reference proteome</keyword>
<sequence length="387" mass="43359">MKINPFIHNLTCLVLILFITGACTKTEILPLEEQVKNRILEYKIVNDNVPLFGAIDHDNNTITVYRPYYSGIDLLIPEIKLEAGTILVDKDGKEINLDGGLSPVPVDTAGFQYRILGNDDKIRTYSLFIKTQVYPTPLQVGYSLVGSDIVNDTKEYEMVVGGSILLYGNFESTSTKSTFEIKHRASGKTVNDLLSVNVIKISNGNYVATLRTDIKADTGYYDIKMHHQGRTAQLPPLRLVFRKPGMLTHTSNADWEKAPGEIITLKGYTANTAYVYNATLVGLKRAYMKIVWDKTKYAEFPEGFPESLLDTPIEIDIVSYTRDELKIRMPNLPPGKYVGQADAGGSSTLGHRVRSTTFGIYLDYEDWTGWGKDNLTGYSREMVVLKK</sequence>
<comment type="caution">
    <text evidence="1">The sequence shown here is derived from an EMBL/GenBank/DDBJ whole genome shotgun (WGS) entry which is preliminary data.</text>
</comment>
<organism evidence="1 2">
    <name type="scientific">Sphingobacterium faecale</name>
    <dbReference type="NCBI Taxonomy" id="2803775"/>
    <lineage>
        <taxon>Bacteria</taxon>
        <taxon>Pseudomonadati</taxon>
        <taxon>Bacteroidota</taxon>
        <taxon>Sphingobacteriia</taxon>
        <taxon>Sphingobacteriales</taxon>
        <taxon>Sphingobacteriaceae</taxon>
        <taxon>Sphingobacterium</taxon>
    </lineage>
</organism>
<dbReference type="RefSeq" id="WP_202101069.1">
    <property type="nucleotide sequence ID" value="NZ_JAERTY010000001.1"/>
</dbReference>
<accession>A0ABS1QXU2</accession>
<name>A0ABS1QXU2_9SPHI</name>
<reference evidence="1 2" key="1">
    <citation type="submission" date="2021-01" db="EMBL/GenBank/DDBJ databases">
        <title>C459-1 draft genome sequence.</title>
        <authorList>
            <person name="Zhang X.-F."/>
        </authorList>
    </citation>
    <scope>NUCLEOTIDE SEQUENCE [LARGE SCALE GENOMIC DNA]</scope>
    <source>
        <strain evidence="2">C459-1</strain>
    </source>
</reference>
<evidence type="ECO:0000313" key="1">
    <source>
        <dbReference type="EMBL" id="MBL1407251.1"/>
    </source>
</evidence>
<proteinExistence type="predicted"/>
<gene>
    <name evidence="1" type="ORF">JKG61_00660</name>
</gene>
<dbReference type="PROSITE" id="PS51257">
    <property type="entry name" value="PROKAR_LIPOPROTEIN"/>
    <property type="match status" value="1"/>
</dbReference>
<evidence type="ECO:0000313" key="2">
    <source>
        <dbReference type="Proteomes" id="UP000625283"/>
    </source>
</evidence>
<dbReference type="EMBL" id="JAERTY010000001">
    <property type="protein sequence ID" value="MBL1407251.1"/>
    <property type="molecule type" value="Genomic_DNA"/>
</dbReference>